<dbReference type="InterPro" id="IPR000182">
    <property type="entry name" value="GNAT_dom"/>
</dbReference>
<evidence type="ECO:0000313" key="6">
    <source>
        <dbReference type="Proteomes" id="UP000815325"/>
    </source>
</evidence>
<dbReference type="Proteomes" id="UP000815325">
    <property type="component" value="Unassembled WGS sequence"/>
</dbReference>
<evidence type="ECO:0000256" key="3">
    <source>
        <dbReference type="ARBA" id="ARBA00025786"/>
    </source>
</evidence>
<keyword evidence="6" id="KW-1185">Reference proteome</keyword>
<accession>A0ABQ7GC27</accession>
<protein>
    <submittedName>
        <fullName evidence="5">Acyl-CoA N-acyltransferase</fullName>
    </submittedName>
</protein>
<sequence>MVCIRPATVDDLLQMQRCNLLCLPENYQMKYYLYHILSWPQLLHVAEDYDGRIVGYVLAKMDDEDESHPHGHITSLGVARTHRKLGIATRLLECAHQAMVSTFDAEYVSLHVRVTNKVAVHLYTDCLGYKVQDKDVKYYANGEDAYEMRKYLKPQAAKKERDGKEGAPWRVFAGQAVAEDGRRRVRVSRGMASSDPPDPH</sequence>
<evidence type="ECO:0000259" key="4">
    <source>
        <dbReference type="PROSITE" id="PS51186"/>
    </source>
</evidence>
<proteinExistence type="inferred from homology"/>
<reference evidence="5" key="1">
    <citation type="submission" date="2017-08" db="EMBL/GenBank/DDBJ databases">
        <authorList>
            <person name="Polle J.E."/>
            <person name="Barry K."/>
            <person name="Cushman J."/>
            <person name="Schmutz J."/>
            <person name="Tran D."/>
            <person name="Hathwaick L.T."/>
            <person name="Yim W.C."/>
            <person name="Jenkins J."/>
            <person name="Mckie-Krisberg Z.M."/>
            <person name="Prochnik S."/>
            <person name="Lindquist E."/>
            <person name="Dockter R.B."/>
            <person name="Adam C."/>
            <person name="Molina H."/>
            <person name="Bunkerborg J."/>
            <person name="Jin E."/>
            <person name="Buchheim M."/>
            <person name="Magnuson J."/>
        </authorList>
    </citation>
    <scope>NUCLEOTIDE SEQUENCE</scope>
    <source>
        <strain evidence="5">CCAP 19/18</strain>
    </source>
</reference>
<dbReference type="InterPro" id="IPR016181">
    <property type="entry name" value="Acyl_CoA_acyltransferase"/>
</dbReference>
<dbReference type="InterPro" id="IPR045047">
    <property type="entry name" value="Ard1-like"/>
</dbReference>
<evidence type="ECO:0000256" key="2">
    <source>
        <dbReference type="ARBA" id="ARBA00023315"/>
    </source>
</evidence>
<keyword evidence="2" id="KW-0012">Acyltransferase</keyword>
<keyword evidence="1" id="KW-0808">Transferase</keyword>
<comment type="caution">
    <text evidence="5">The sequence shown here is derived from an EMBL/GenBank/DDBJ whole genome shotgun (WGS) entry which is preliminary data.</text>
</comment>
<dbReference type="PANTHER" id="PTHR23091">
    <property type="entry name" value="N-TERMINAL ACETYLTRANSFERASE"/>
    <property type="match status" value="1"/>
</dbReference>
<comment type="similarity">
    <text evidence="3">Belongs to the acetyltransferase family. ARD1 subfamily.</text>
</comment>
<dbReference type="Pfam" id="PF00583">
    <property type="entry name" value="Acetyltransf_1"/>
    <property type="match status" value="1"/>
</dbReference>
<evidence type="ECO:0000256" key="1">
    <source>
        <dbReference type="ARBA" id="ARBA00022679"/>
    </source>
</evidence>
<dbReference type="PROSITE" id="PS51186">
    <property type="entry name" value="GNAT"/>
    <property type="match status" value="1"/>
</dbReference>
<evidence type="ECO:0000313" key="5">
    <source>
        <dbReference type="EMBL" id="KAF5832165.1"/>
    </source>
</evidence>
<dbReference type="CDD" id="cd04301">
    <property type="entry name" value="NAT_SF"/>
    <property type="match status" value="1"/>
</dbReference>
<name>A0ABQ7GC27_DUNSA</name>
<dbReference type="EMBL" id="MU069893">
    <property type="protein sequence ID" value="KAF5832165.1"/>
    <property type="molecule type" value="Genomic_DNA"/>
</dbReference>
<gene>
    <name evidence="5" type="ORF">DUNSADRAFT_12034</name>
</gene>
<dbReference type="Gene3D" id="3.40.630.30">
    <property type="match status" value="1"/>
</dbReference>
<dbReference type="PANTHER" id="PTHR23091:SF4">
    <property type="entry name" value="N-TERMINAL AMINO-ACID N(ALPHA)-ACETYLTRANSFERASE NATA"/>
    <property type="match status" value="1"/>
</dbReference>
<organism evidence="5 6">
    <name type="scientific">Dunaliella salina</name>
    <name type="common">Green alga</name>
    <name type="synonym">Protococcus salinus</name>
    <dbReference type="NCBI Taxonomy" id="3046"/>
    <lineage>
        <taxon>Eukaryota</taxon>
        <taxon>Viridiplantae</taxon>
        <taxon>Chlorophyta</taxon>
        <taxon>core chlorophytes</taxon>
        <taxon>Chlorophyceae</taxon>
        <taxon>CS clade</taxon>
        <taxon>Chlamydomonadales</taxon>
        <taxon>Dunaliellaceae</taxon>
        <taxon>Dunaliella</taxon>
    </lineage>
</organism>
<dbReference type="SUPFAM" id="SSF55729">
    <property type="entry name" value="Acyl-CoA N-acyltransferases (Nat)"/>
    <property type="match status" value="1"/>
</dbReference>
<feature type="domain" description="N-acetyltransferase" evidence="4">
    <location>
        <begin position="2"/>
        <end position="153"/>
    </location>
</feature>